<reference evidence="1" key="3">
    <citation type="submission" date="2025-09" db="UniProtKB">
        <authorList>
            <consortium name="Ensembl"/>
        </authorList>
    </citation>
    <scope>IDENTIFICATION</scope>
</reference>
<name>A0A452R079_URSAM</name>
<dbReference type="OMA" id="RANTQHR"/>
<dbReference type="AlphaFoldDB" id="A0A452R079"/>
<dbReference type="Ensembl" id="ENSUAMT00000013030.1">
    <property type="protein sequence ID" value="ENSUAMP00000011589.1"/>
    <property type="gene ID" value="ENSUAMG00000009442.1"/>
</dbReference>
<proteinExistence type="predicted"/>
<sequence length="89" mass="9503">MTKDRNNMQHSCIELFLNSTTGASSGAYNSQMIQGMGVSAQSTRSGLQSQSASCCFRAGYGGQNSMGGYEHLSYCNQLFTGTQQAVKSN</sequence>
<dbReference type="GeneTree" id="ENSGT00940000157838"/>
<reference evidence="1" key="2">
    <citation type="submission" date="2025-08" db="UniProtKB">
        <authorList>
            <consortium name="Ensembl"/>
        </authorList>
    </citation>
    <scope>IDENTIFICATION</scope>
</reference>
<organism evidence="1 2">
    <name type="scientific">Ursus americanus</name>
    <name type="common">American black bear</name>
    <name type="synonym">Euarctos americanus</name>
    <dbReference type="NCBI Taxonomy" id="9643"/>
    <lineage>
        <taxon>Eukaryota</taxon>
        <taxon>Metazoa</taxon>
        <taxon>Chordata</taxon>
        <taxon>Craniata</taxon>
        <taxon>Vertebrata</taxon>
        <taxon>Euteleostomi</taxon>
        <taxon>Mammalia</taxon>
        <taxon>Eutheria</taxon>
        <taxon>Laurasiatheria</taxon>
        <taxon>Carnivora</taxon>
        <taxon>Caniformia</taxon>
        <taxon>Ursidae</taxon>
        <taxon>Ursus</taxon>
    </lineage>
</organism>
<dbReference type="STRING" id="9643.ENSUAMP00000011589"/>
<evidence type="ECO:0000313" key="1">
    <source>
        <dbReference type="Ensembl" id="ENSUAMP00000011589.1"/>
    </source>
</evidence>
<dbReference type="Proteomes" id="UP000291022">
    <property type="component" value="Unassembled WGS sequence"/>
</dbReference>
<accession>A0A452R079</accession>
<keyword evidence="2" id="KW-1185">Reference proteome</keyword>
<reference evidence="2" key="1">
    <citation type="submission" date="2016-06" db="EMBL/GenBank/DDBJ databases">
        <title>De novo assembly and RNA-Seq shows season-dependent expression and editing in black bear kidneys.</title>
        <authorList>
            <person name="Korstanje R."/>
            <person name="Srivastava A."/>
            <person name="Sarsani V.K."/>
            <person name="Sheehan S.M."/>
            <person name="Seger R.L."/>
            <person name="Barter M.E."/>
            <person name="Lindqvist C."/>
            <person name="Brody L.C."/>
            <person name="Mullikin J.C."/>
        </authorList>
    </citation>
    <scope>NUCLEOTIDE SEQUENCE [LARGE SCALE GENOMIC DNA]</scope>
</reference>
<protein>
    <submittedName>
        <fullName evidence="1">Uncharacterized protein</fullName>
    </submittedName>
</protein>
<evidence type="ECO:0000313" key="2">
    <source>
        <dbReference type="Proteomes" id="UP000291022"/>
    </source>
</evidence>